<comment type="caution">
    <text evidence="2">The sequence shown here is derived from an EMBL/GenBank/DDBJ whole genome shotgun (WGS) entry which is preliminary data.</text>
</comment>
<proteinExistence type="predicted"/>
<dbReference type="EMBL" id="LBMM01018203">
    <property type="protein sequence ID" value="KMQ83855.1"/>
    <property type="molecule type" value="Genomic_DNA"/>
</dbReference>
<evidence type="ECO:0000313" key="2">
    <source>
        <dbReference type="EMBL" id="KMQ83855.1"/>
    </source>
</evidence>
<feature type="compositionally biased region" description="Low complexity" evidence="1">
    <location>
        <begin position="33"/>
        <end position="43"/>
    </location>
</feature>
<reference evidence="2 3" key="1">
    <citation type="submission" date="2015-04" db="EMBL/GenBank/DDBJ databases">
        <title>Lasius niger genome sequencing.</title>
        <authorList>
            <person name="Konorov E.A."/>
            <person name="Nikitin M.A."/>
            <person name="Kirill M.V."/>
            <person name="Chang P."/>
        </authorList>
    </citation>
    <scope>NUCLEOTIDE SEQUENCE [LARGE SCALE GENOMIC DNA]</scope>
    <source>
        <tissue evidence="2">Whole</tissue>
    </source>
</reference>
<accession>A0A0J7MTN1</accession>
<gene>
    <name evidence="2" type="ORF">RF55_18946</name>
</gene>
<dbReference type="Proteomes" id="UP000036403">
    <property type="component" value="Unassembled WGS sequence"/>
</dbReference>
<evidence type="ECO:0000313" key="3">
    <source>
        <dbReference type="Proteomes" id="UP000036403"/>
    </source>
</evidence>
<organism evidence="2 3">
    <name type="scientific">Lasius niger</name>
    <name type="common">Black garden ant</name>
    <dbReference type="NCBI Taxonomy" id="67767"/>
    <lineage>
        <taxon>Eukaryota</taxon>
        <taxon>Metazoa</taxon>
        <taxon>Ecdysozoa</taxon>
        <taxon>Arthropoda</taxon>
        <taxon>Hexapoda</taxon>
        <taxon>Insecta</taxon>
        <taxon>Pterygota</taxon>
        <taxon>Neoptera</taxon>
        <taxon>Endopterygota</taxon>
        <taxon>Hymenoptera</taxon>
        <taxon>Apocrita</taxon>
        <taxon>Aculeata</taxon>
        <taxon>Formicoidea</taxon>
        <taxon>Formicidae</taxon>
        <taxon>Formicinae</taxon>
        <taxon>Lasius</taxon>
        <taxon>Lasius</taxon>
    </lineage>
</organism>
<evidence type="ECO:0000256" key="1">
    <source>
        <dbReference type="SAM" id="MobiDB-lite"/>
    </source>
</evidence>
<feature type="region of interest" description="Disordered" evidence="1">
    <location>
        <begin position="1"/>
        <end position="113"/>
    </location>
</feature>
<keyword evidence="3" id="KW-1185">Reference proteome</keyword>
<sequence length="113" mass="11963">MQLPQCLGGQLARQQPQAEPHALPGDQLQRQHAAPTTPAPQAQGLHGARRALQRPMAVAIPVQAPPWQLLGSPPAPAPGEGDGQHPTQPQRPRPSDGSQHTAAQAGQRPRHQP</sequence>
<dbReference type="PaxDb" id="67767-A0A0J7MTN1"/>
<name>A0A0J7MTN1_LASNI</name>
<dbReference type="AlphaFoldDB" id="A0A0J7MTN1"/>
<protein>
    <submittedName>
        <fullName evidence="2">Uncharacterized protein</fullName>
    </submittedName>
</protein>
<feature type="compositionally biased region" description="Polar residues" evidence="1">
    <location>
        <begin position="85"/>
        <end position="104"/>
    </location>
</feature>